<comment type="catalytic activity">
    <reaction evidence="10">
        <text>tRNA(Arg) + L-arginine + ATP = L-arginyl-tRNA(Arg) + AMP + diphosphate</text>
        <dbReference type="Rhea" id="RHEA:20301"/>
        <dbReference type="Rhea" id="RHEA-COMP:9658"/>
        <dbReference type="Rhea" id="RHEA-COMP:9673"/>
        <dbReference type="ChEBI" id="CHEBI:30616"/>
        <dbReference type="ChEBI" id="CHEBI:32682"/>
        <dbReference type="ChEBI" id="CHEBI:33019"/>
        <dbReference type="ChEBI" id="CHEBI:78442"/>
        <dbReference type="ChEBI" id="CHEBI:78513"/>
        <dbReference type="ChEBI" id="CHEBI:456215"/>
        <dbReference type="EC" id="6.1.1.19"/>
    </reaction>
</comment>
<reference evidence="13 14" key="1">
    <citation type="journal article" date="2015" name="Genome Biol. Evol.">
        <title>Comparative Genomics of a Bacterivorous Green Alga Reveals Evolutionary Causalities and Consequences of Phago-Mixotrophic Mode of Nutrition.</title>
        <authorList>
            <person name="Burns J.A."/>
            <person name="Paasch A."/>
            <person name="Narechania A."/>
            <person name="Kim E."/>
        </authorList>
    </citation>
    <scope>NUCLEOTIDE SEQUENCE [LARGE SCALE GENOMIC DNA]</scope>
    <source>
        <strain evidence="13 14">PLY_AMNH</strain>
    </source>
</reference>
<evidence type="ECO:0000313" key="13">
    <source>
        <dbReference type="EMBL" id="KAK3262740.1"/>
    </source>
</evidence>
<gene>
    <name evidence="13" type="ORF">CYMTET_28419</name>
</gene>
<dbReference type="EMBL" id="LGRX02015984">
    <property type="protein sequence ID" value="KAK3262740.1"/>
    <property type="molecule type" value="Genomic_DNA"/>
</dbReference>
<dbReference type="Gene3D" id="1.10.730.10">
    <property type="entry name" value="Isoleucyl-tRNA Synthetase, Domain 1"/>
    <property type="match status" value="1"/>
</dbReference>
<dbReference type="FunFam" id="1.10.730.10:FF:000008">
    <property type="entry name" value="Arginine--tRNA ligase"/>
    <property type="match status" value="1"/>
</dbReference>
<evidence type="ECO:0000256" key="8">
    <source>
        <dbReference type="ARBA" id="ARBA00022917"/>
    </source>
</evidence>
<dbReference type="InterPro" id="IPR001278">
    <property type="entry name" value="Arg-tRNA-ligase"/>
</dbReference>
<dbReference type="PANTHER" id="PTHR11956">
    <property type="entry name" value="ARGINYL-TRNA SYNTHETASE"/>
    <property type="match status" value="1"/>
</dbReference>
<name>A0AAE0FNI8_9CHLO</name>
<evidence type="ECO:0000256" key="7">
    <source>
        <dbReference type="ARBA" id="ARBA00022840"/>
    </source>
</evidence>
<dbReference type="Pfam" id="PF00750">
    <property type="entry name" value="tRNA-synt_1d"/>
    <property type="match status" value="1"/>
</dbReference>
<evidence type="ECO:0000256" key="9">
    <source>
        <dbReference type="ARBA" id="ARBA00023146"/>
    </source>
</evidence>
<sequence>MPQERGRGEDLDPAELAHAAEAMGYGAVKYADLHSNRTSNYTFSFDRMLDLKGNTAVYLLYAHARIASIVRKAGRDMEGLPDNARITLDHPMELQLAKSLSAFPEAVEDALDELAPNRLCDYLYDVSGKFNEFYGECKVIGSEEEESRLMLCEATAMIMRQCFQILGITPLMRI</sequence>
<dbReference type="InterPro" id="IPR009080">
    <property type="entry name" value="tRNAsynth_Ia_anticodon-bd"/>
</dbReference>
<evidence type="ECO:0000256" key="1">
    <source>
        <dbReference type="ARBA" id="ARBA00004496"/>
    </source>
</evidence>
<dbReference type="Pfam" id="PF05746">
    <property type="entry name" value="DALR_1"/>
    <property type="match status" value="1"/>
</dbReference>
<evidence type="ECO:0000256" key="5">
    <source>
        <dbReference type="ARBA" id="ARBA00022598"/>
    </source>
</evidence>
<proteinExistence type="inferred from homology"/>
<evidence type="ECO:0000256" key="3">
    <source>
        <dbReference type="ARBA" id="ARBA00012837"/>
    </source>
</evidence>
<dbReference type="PANTHER" id="PTHR11956:SF5">
    <property type="entry name" value="ARGININE--TRNA LIGASE, CYTOPLASMIC"/>
    <property type="match status" value="1"/>
</dbReference>
<keyword evidence="9 11" id="KW-0030">Aminoacyl-tRNA synthetase</keyword>
<evidence type="ECO:0000256" key="11">
    <source>
        <dbReference type="RuleBase" id="RU363038"/>
    </source>
</evidence>
<dbReference type="InterPro" id="IPR008909">
    <property type="entry name" value="DALR_anticod-bd"/>
</dbReference>
<dbReference type="SUPFAM" id="SSF47323">
    <property type="entry name" value="Anticodon-binding domain of a subclass of class I aminoacyl-tRNA synthetases"/>
    <property type="match status" value="1"/>
</dbReference>
<dbReference type="InterPro" id="IPR014729">
    <property type="entry name" value="Rossmann-like_a/b/a_fold"/>
</dbReference>
<comment type="caution">
    <text evidence="13">The sequence shown here is derived from an EMBL/GenBank/DDBJ whole genome shotgun (WGS) entry which is preliminary data.</text>
</comment>
<evidence type="ECO:0000256" key="10">
    <source>
        <dbReference type="ARBA" id="ARBA00049339"/>
    </source>
</evidence>
<evidence type="ECO:0000256" key="6">
    <source>
        <dbReference type="ARBA" id="ARBA00022741"/>
    </source>
</evidence>
<dbReference type="InterPro" id="IPR035684">
    <property type="entry name" value="ArgRS_core"/>
</dbReference>
<comment type="similarity">
    <text evidence="2 11">Belongs to the class-I aminoacyl-tRNA synthetase family.</text>
</comment>
<organism evidence="13 14">
    <name type="scientific">Cymbomonas tetramitiformis</name>
    <dbReference type="NCBI Taxonomy" id="36881"/>
    <lineage>
        <taxon>Eukaryota</taxon>
        <taxon>Viridiplantae</taxon>
        <taxon>Chlorophyta</taxon>
        <taxon>Pyramimonadophyceae</taxon>
        <taxon>Pyramimonadales</taxon>
        <taxon>Pyramimonadaceae</taxon>
        <taxon>Cymbomonas</taxon>
    </lineage>
</organism>
<keyword evidence="7 11" id="KW-0067">ATP-binding</keyword>
<dbReference type="GO" id="GO:0006420">
    <property type="term" value="P:arginyl-tRNA aminoacylation"/>
    <property type="evidence" value="ECO:0007669"/>
    <property type="project" value="InterPro"/>
</dbReference>
<feature type="domain" description="DALR anticodon binding" evidence="12">
    <location>
        <begin position="59"/>
        <end position="174"/>
    </location>
</feature>
<dbReference type="GO" id="GO:0004814">
    <property type="term" value="F:arginine-tRNA ligase activity"/>
    <property type="evidence" value="ECO:0007669"/>
    <property type="project" value="UniProtKB-EC"/>
</dbReference>
<keyword evidence="4" id="KW-0963">Cytoplasm</keyword>
<dbReference type="AlphaFoldDB" id="A0AAE0FNI8"/>
<evidence type="ECO:0000259" key="12">
    <source>
        <dbReference type="SMART" id="SM00836"/>
    </source>
</evidence>
<dbReference type="Gene3D" id="3.40.50.620">
    <property type="entry name" value="HUPs"/>
    <property type="match status" value="1"/>
</dbReference>
<keyword evidence="14" id="KW-1185">Reference proteome</keyword>
<dbReference type="GO" id="GO:0005737">
    <property type="term" value="C:cytoplasm"/>
    <property type="evidence" value="ECO:0007669"/>
    <property type="project" value="UniProtKB-SubCell"/>
</dbReference>
<dbReference type="EC" id="6.1.1.19" evidence="3"/>
<keyword evidence="6 11" id="KW-0547">Nucleotide-binding</keyword>
<protein>
    <recommendedName>
        <fullName evidence="3">arginine--tRNA ligase</fullName>
        <ecNumber evidence="3">6.1.1.19</ecNumber>
    </recommendedName>
</protein>
<dbReference type="SUPFAM" id="SSF52374">
    <property type="entry name" value="Nucleotidylyl transferase"/>
    <property type="match status" value="1"/>
</dbReference>
<dbReference type="GO" id="GO:0005524">
    <property type="term" value="F:ATP binding"/>
    <property type="evidence" value="ECO:0007669"/>
    <property type="project" value="UniProtKB-KW"/>
</dbReference>
<keyword evidence="8 11" id="KW-0648">Protein biosynthesis</keyword>
<keyword evidence="5 11" id="KW-0436">Ligase</keyword>
<comment type="subcellular location">
    <subcellularLocation>
        <location evidence="1">Cytoplasm</location>
    </subcellularLocation>
</comment>
<evidence type="ECO:0000256" key="4">
    <source>
        <dbReference type="ARBA" id="ARBA00022490"/>
    </source>
</evidence>
<evidence type="ECO:0000313" key="14">
    <source>
        <dbReference type="Proteomes" id="UP001190700"/>
    </source>
</evidence>
<accession>A0AAE0FNI8</accession>
<dbReference type="SMART" id="SM00836">
    <property type="entry name" value="DALR_1"/>
    <property type="match status" value="1"/>
</dbReference>
<dbReference type="Proteomes" id="UP001190700">
    <property type="component" value="Unassembled WGS sequence"/>
</dbReference>
<evidence type="ECO:0000256" key="2">
    <source>
        <dbReference type="ARBA" id="ARBA00005594"/>
    </source>
</evidence>